<dbReference type="Proteomes" id="UP001222403">
    <property type="component" value="Chromosome"/>
</dbReference>
<evidence type="ECO:0000313" key="3">
    <source>
        <dbReference type="Proteomes" id="UP001057142"/>
    </source>
</evidence>
<dbReference type="RefSeq" id="WP_150376471.1">
    <property type="nucleotide sequence ID" value="NZ_CP097327.1"/>
</dbReference>
<dbReference type="InterPro" id="IPR025591">
    <property type="entry name" value="RloB"/>
</dbReference>
<gene>
    <name evidence="1" type="ORF">M5J11_00625</name>
    <name evidence="2" type="ORF">PG365_14970</name>
</gene>
<dbReference type="Pfam" id="PF13707">
    <property type="entry name" value="RloB"/>
    <property type="match status" value="1"/>
</dbReference>
<evidence type="ECO:0000313" key="2">
    <source>
        <dbReference type="EMBL" id="WFC05991.1"/>
    </source>
</evidence>
<dbReference type="EMBL" id="CP097327">
    <property type="protein sequence ID" value="USB37059.1"/>
    <property type="molecule type" value="Genomic_DNA"/>
</dbReference>
<reference evidence="2" key="2">
    <citation type="submission" date="2023-01" db="EMBL/GenBank/DDBJ databases">
        <title>The prevalence of carbapenem-resistant bacteria in aquaculture in China and the genetic diversity of carbapenem-resistant genes.</title>
        <authorList>
            <person name="Wen R."/>
        </authorList>
    </citation>
    <scope>NUCLEOTIDE SEQUENCE</scope>
    <source>
        <strain evidence="2">PVA41-chromosome</strain>
    </source>
</reference>
<dbReference type="AlphaFoldDB" id="A0AAX3S0B5"/>
<organism evidence="2 4">
    <name type="scientific">Providencia vermicola</name>
    <dbReference type="NCBI Taxonomy" id="333965"/>
    <lineage>
        <taxon>Bacteria</taxon>
        <taxon>Pseudomonadati</taxon>
        <taxon>Pseudomonadota</taxon>
        <taxon>Gammaproteobacteria</taxon>
        <taxon>Enterobacterales</taxon>
        <taxon>Morganellaceae</taxon>
        <taxon>Providencia</taxon>
    </lineage>
</organism>
<name>A0AAX3S0B5_9GAMM</name>
<accession>A0AAX3S0B5</accession>
<proteinExistence type="predicted"/>
<dbReference type="Proteomes" id="UP001057142">
    <property type="component" value="Chromosome"/>
</dbReference>
<keyword evidence="3" id="KW-1185">Reference proteome</keyword>
<dbReference type="EMBL" id="CP116222">
    <property type="protein sequence ID" value="WFC05991.1"/>
    <property type="molecule type" value="Genomic_DNA"/>
</dbReference>
<sequence length="238" mass="26975">MGSDDLFKKKKRKAKATKDLARRKSNKTALTKILIVCEGKKTEPKYFLELVEHLKIATAYVIDVTGECGSSPMSVVNRAKEIQREQIDKGSAYDEIYIVIDKDAHVDYMRALDVIRRSKPSNIFNAINSIPCFEYWLLLHYTNSRKAYENLPGNSSGNQIIKDLKAYIKDYDKGADGIFYETFGSLKSGDLQEVIKKSEACCLNADETGCDNPSTKVHILIKRLLELQAHMQLNKKSK</sequence>
<reference evidence="1" key="1">
    <citation type="journal article" date="2022" name="Front. Microbiol.">
        <title>Identification of a novel aminoglycoside O-nucleotidyltransferase AadA33 in Providencia vermicola.</title>
        <authorList>
            <person name="Feng C."/>
            <person name="Gao M."/>
            <person name="Jiang W."/>
            <person name="Shi W."/>
            <person name="Li A."/>
            <person name="Liu S."/>
            <person name="Zhang L."/>
            <person name="Zhang X."/>
            <person name="Li Q."/>
            <person name="Lin H."/>
            <person name="Lu J."/>
            <person name="Li K."/>
            <person name="Zhang H."/>
            <person name="Hu Y."/>
            <person name="Bao Q."/>
            <person name="Lin X."/>
        </authorList>
    </citation>
    <scope>NUCLEOTIDE SEQUENCE</scope>
    <source>
        <strain evidence="1">P13</strain>
    </source>
</reference>
<evidence type="ECO:0000313" key="1">
    <source>
        <dbReference type="EMBL" id="USB37059.1"/>
    </source>
</evidence>
<protein>
    <submittedName>
        <fullName evidence="2">RloB family protein</fullName>
    </submittedName>
</protein>
<evidence type="ECO:0000313" key="4">
    <source>
        <dbReference type="Proteomes" id="UP001222403"/>
    </source>
</evidence>